<sequence length="1214" mass="127646">MEQTQLLEWEGEDDPGDPSNGSGDSGEPPVPVGRLHLLSNKYGPEKDFWIYPGENVVGRLESCQICLPAPSVSKSHAVIEVPSPDGPHLLYDKGSLNRTRRQRLVLKPEVRYSLQDGDALLFGDVRCQYFILPLGGASESSDESTEVPPTQARPDASALAIEETPAPGRRTGSEGVLVHDSDKEEEGEDGMNGAGKRNGSDPAVHDASGGSFKVASSMFSSPSVAVVPESDEENEEASVRELPYPSVRLCFESQEAEPGTLENGGVTPLNHKTHGVEPGDTEVTAKTQPGLEERMATTQESDPLIENFHLDSDTDVEDEEGTGGTSDLPTSRCLPETNKAPDVGSDTDVDEPVTGNPDNQKNHPRTIDVGSDTDVEETLEDPNVPQTHEPAENGEDDTDAEEGTEKPSIVGGFEPGPQKEGGSKDIRPAKEDSLVTTPQGHQLGEDSDTDVEEDVGNSDGKAQKVLAKGDSDTDVDDASLKTKSPDGSQKSHEAGQDSDSDTVVDEEASAGGALRTPAAVQDGDGDTDEEMSDLVLEHSDIAGTQSSHPVGGKDGDAHVEETPLKGVVLLDKSYSGEGHKGTAVEAENPSVQLKGNYESTSGQLQSLVGNKPLENTVVVKDTAASSQKPGLPIVSMDSDTDLEEEVENPDVGPKEGPQVAGVGPGEGSFLENSTAGPPESPVPGEAGDSDTDVEGNSPSRKELVAQGSHADVEEAAVPSPGKPQEEQATQLWVPRGARMADGESAAPVTEVRVCQEPRKGDEDTATEGSEVPPADDDSDTDDDPDVAFQATQCFLPPETSSPRPGKAHRMAVADSSSCLEEEATQPFIFQSPSLSTKVPLGKACSSLLKEDNGDPYADMLEATQSFCQEPEPFSEEATQAFAAPEEEDTELVSRNPCEESRGDPLEQGTTPALPASTARGQQAAGLSATTPEPSTLGSPSSELVSRTATEVGVETPEKEDAETSRSRQIPSGPSGEPSMALQEVPGNFRSEARVSVGTPEAGGAAGMFQPLSREAGVHHESEERSTALAGASRDVAEQVSSCAKTELSSASGRRRSQRLSSATSASPASVPERRTLRRRGGLGATEGSSETAVSLSLRRGLRKRGSALPSMGEPEAKKVQLKKEEGGGGRGRQLREKAQAQGAGSGPLSEPSQDLTKGLQCRQQAERRGCRGRWQPYNQGAHKAGERPGSSRACERTAAGNSPNPGQQAVKQHL</sequence>
<gene>
    <name evidence="3" type="ORF">JRQ81_003455</name>
</gene>
<dbReference type="EMBL" id="JAPFRF010000011">
    <property type="protein sequence ID" value="KAJ7317293.1"/>
    <property type="molecule type" value="Genomic_DNA"/>
</dbReference>
<keyword evidence="4" id="KW-1185">Reference proteome</keyword>
<feature type="compositionally biased region" description="Acidic residues" evidence="1">
    <location>
        <begin position="496"/>
        <end position="508"/>
    </location>
</feature>
<evidence type="ECO:0000259" key="2">
    <source>
        <dbReference type="PROSITE" id="PS50006"/>
    </source>
</evidence>
<feature type="region of interest" description="Disordered" evidence="1">
    <location>
        <begin position="1"/>
        <end position="35"/>
    </location>
</feature>
<feature type="compositionally biased region" description="Acidic residues" evidence="1">
    <location>
        <begin position="773"/>
        <end position="785"/>
    </location>
</feature>
<feature type="compositionally biased region" description="Polar residues" evidence="1">
    <location>
        <begin position="1199"/>
        <end position="1214"/>
    </location>
</feature>
<feature type="compositionally biased region" description="Basic and acidic residues" evidence="1">
    <location>
        <begin position="1114"/>
        <end position="1138"/>
    </location>
</feature>
<feature type="compositionally biased region" description="Basic and acidic residues" evidence="1">
    <location>
        <begin position="955"/>
        <end position="965"/>
    </location>
</feature>
<feature type="compositionally biased region" description="Acidic residues" evidence="1">
    <location>
        <begin position="371"/>
        <end position="380"/>
    </location>
</feature>
<protein>
    <recommendedName>
        <fullName evidence="2">FHA domain-containing protein</fullName>
    </recommendedName>
</protein>
<evidence type="ECO:0000313" key="4">
    <source>
        <dbReference type="Proteomes" id="UP001142489"/>
    </source>
</evidence>
<feature type="compositionally biased region" description="Basic and acidic residues" evidence="1">
    <location>
        <begin position="1015"/>
        <end position="1025"/>
    </location>
</feature>
<comment type="caution">
    <text evidence="3">The sequence shown here is derived from an EMBL/GenBank/DDBJ whole genome shotgun (WGS) entry which is preliminary data.</text>
</comment>
<proteinExistence type="predicted"/>
<feature type="compositionally biased region" description="Basic and acidic residues" evidence="1">
    <location>
        <begin position="421"/>
        <end position="433"/>
    </location>
</feature>
<feature type="region of interest" description="Disordered" evidence="1">
    <location>
        <begin position="574"/>
        <end position="596"/>
    </location>
</feature>
<dbReference type="InterPro" id="IPR000253">
    <property type="entry name" value="FHA_dom"/>
</dbReference>
<feature type="region of interest" description="Disordered" evidence="1">
    <location>
        <begin position="864"/>
        <end position="1214"/>
    </location>
</feature>
<feature type="region of interest" description="Disordered" evidence="1">
    <location>
        <begin position="257"/>
        <end position="558"/>
    </location>
</feature>
<dbReference type="Gene3D" id="2.60.200.20">
    <property type="match status" value="1"/>
</dbReference>
<organism evidence="3 4">
    <name type="scientific">Phrynocephalus forsythii</name>
    <dbReference type="NCBI Taxonomy" id="171643"/>
    <lineage>
        <taxon>Eukaryota</taxon>
        <taxon>Metazoa</taxon>
        <taxon>Chordata</taxon>
        <taxon>Craniata</taxon>
        <taxon>Vertebrata</taxon>
        <taxon>Euteleostomi</taxon>
        <taxon>Lepidosauria</taxon>
        <taxon>Squamata</taxon>
        <taxon>Bifurcata</taxon>
        <taxon>Unidentata</taxon>
        <taxon>Episquamata</taxon>
        <taxon>Toxicofera</taxon>
        <taxon>Iguania</taxon>
        <taxon>Acrodonta</taxon>
        <taxon>Agamidae</taxon>
        <taxon>Agaminae</taxon>
        <taxon>Phrynocephalus</taxon>
    </lineage>
</organism>
<feature type="compositionally biased region" description="Low complexity" evidence="1">
    <location>
        <begin position="1060"/>
        <end position="1069"/>
    </location>
</feature>
<reference evidence="3" key="1">
    <citation type="journal article" date="2023" name="DNA Res.">
        <title>Chromosome-level genome assembly of Phrynocephalus forsythii using third-generation DNA sequencing and Hi-C analysis.</title>
        <authorList>
            <person name="Qi Y."/>
            <person name="Zhao W."/>
            <person name="Zhao Y."/>
            <person name="Niu C."/>
            <person name="Cao S."/>
            <person name="Zhang Y."/>
        </authorList>
    </citation>
    <scope>NUCLEOTIDE SEQUENCE</scope>
    <source>
        <tissue evidence="3">Muscle</tissue>
    </source>
</reference>
<dbReference type="CDD" id="cd22665">
    <property type="entry name" value="FHA_MDC1"/>
    <property type="match status" value="1"/>
</dbReference>
<feature type="compositionally biased region" description="Acidic residues" evidence="1">
    <location>
        <begin position="523"/>
        <end position="532"/>
    </location>
</feature>
<evidence type="ECO:0000313" key="3">
    <source>
        <dbReference type="EMBL" id="KAJ7317293.1"/>
    </source>
</evidence>
<dbReference type="AlphaFoldDB" id="A0A9Q1AXP7"/>
<feature type="compositionally biased region" description="Basic and acidic residues" evidence="1">
    <location>
        <begin position="753"/>
        <end position="762"/>
    </location>
</feature>
<feature type="compositionally biased region" description="Low complexity" evidence="1">
    <location>
        <begin position="17"/>
        <end position="27"/>
    </location>
</feature>
<evidence type="ECO:0000256" key="1">
    <source>
        <dbReference type="SAM" id="MobiDB-lite"/>
    </source>
</evidence>
<feature type="region of interest" description="Disordered" evidence="1">
    <location>
        <begin position="619"/>
        <end position="813"/>
    </location>
</feature>
<dbReference type="InterPro" id="IPR008984">
    <property type="entry name" value="SMAD_FHA_dom_sf"/>
</dbReference>
<feature type="domain" description="FHA" evidence="2">
    <location>
        <begin position="55"/>
        <end position="106"/>
    </location>
</feature>
<dbReference type="PROSITE" id="PS50006">
    <property type="entry name" value="FHA_DOMAIN"/>
    <property type="match status" value="1"/>
</dbReference>
<feature type="compositionally biased region" description="Acidic residues" evidence="1">
    <location>
        <begin position="445"/>
        <end position="456"/>
    </location>
</feature>
<feature type="region of interest" description="Disordered" evidence="1">
    <location>
        <begin position="137"/>
        <end position="206"/>
    </location>
</feature>
<dbReference type="SUPFAM" id="SSF49879">
    <property type="entry name" value="SMAD/FHA domain"/>
    <property type="match status" value="1"/>
</dbReference>
<accession>A0A9Q1AXP7</accession>
<feature type="compositionally biased region" description="Polar residues" evidence="1">
    <location>
        <begin position="927"/>
        <end position="948"/>
    </location>
</feature>
<name>A0A9Q1AXP7_9SAUR</name>
<dbReference type="Pfam" id="PF00498">
    <property type="entry name" value="FHA"/>
    <property type="match status" value="1"/>
</dbReference>
<feature type="compositionally biased region" description="Acidic residues" evidence="1">
    <location>
        <begin position="638"/>
        <end position="648"/>
    </location>
</feature>
<feature type="compositionally biased region" description="Basic and acidic residues" evidence="1">
    <location>
        <begin position="478"/>
        <end position="495"/>
    </location>
</feature>
<dbReference type="Proteomes" id="UP001142489">
    <property type="component" value="Unassembled WGS sequence"/>
</dbReference>
<feature type="compositionally biased region" description="Polar residues" evidence="1">
    <location>
        <begin position="1038"/>
        <end position="1051"/>
    </location>
</feature>
<dbReference type="OrthoDB" id="552194at2759"/>
<feature type="compositionally biased region" description="Acidic residues" evidence="1">
    <location>
        <begin position="392"/>
        <end position="402"/>
    </location>
</feature>